<dbReference type="InterPro" id="IPR011701">
    <property type="entry name" value="MFS"/>
</dbReference>
<feature type="transmembrane region" description="Helical" evidence="7">
    <location>
        <begin position="216"/>
        <end position="240"/>
    </location>
</feature>
<dbReference type="InterPro" id="IPR036259">
    <property type="entry name" value="MFS_trans_sf"/>
</dbReference>
<keyword evidence="2" id="KW-0813">Transport</keyword>
<evidence type="ECO:0000256" key="3">
    <source>
        <dbReference type="ARBA" id="ARBA00022692"/>
    </source>
</evidence>
<dbReference type="SUPFAM" id="SSF103473">
    <property type="entry name" value="MFS general substrate transporter"/>
    <property type="match status" value="1"/>
</dbReference>
<evidence type="ECO:0000256" key="1">
    <source>
        <dbReference type="ARBA" id="ARBA00004141"/>
    </source>
</evidence>
<dbReference type="PROSITE" id="PS50850">
    <property type="entry name" value="MFS"/>
    <property type="match status" value="1"/>
</dbReference>
<feature type="transmembrane region" description="Helical" evidence="7">
    <location>
        <begin position="129"/>
        <end position="147"/>
    </location>
</feature>
<keyword evidence="3 7" id="KW-0812">Transmembrane</keyword>
<dbReference type="VEuPathDB" id="FungiDB:TREMEDRAFT_36752"/>
<evidence type="ECO:0000256" key="2">
    <source>
        <dbReference type="ARBA" id="ARBA00022448"/>
    </source>
</evidence>
<dbReference type="Pfam" id="PF07690">
    <property type="entry name" value="MFS_1"/>
    <property type="match status" value="1"/>
</dbReference>
<evidence type="ECO:0000259" key="8">
    <source>
        <dbReference type="PROSITE" id="PS50850"/>
    </source>
</evidence>
<feature type="transmembrane region" description="Helical" evidence="7">
    <location>
        <begin position="293"/>
        <end position="315"/>
    </location>
</feature>
<dbReference type="PANTHER" id="PTHR42718">
    <property type="entry name" value="MAJOR FACILITATOR SUPERFAMILY MULTIDRUG TRANSPORTER MFSC"/>
    <property type="match status" value="1"/>
</dbReference>
<feature type="transmembrane region" description="Helical" evidence="7">
    <location>
        <begin position="529"/>
        <end position="549"/>
    </location>
</feature>
<feature type="compositionally biased region" description="Polar residues" evidence="6">
    <location>
        <begin position="63"/>
        <end position="74"/>
    </location>
</feature>
<evidence type="ECO:0000256" key="5">
    <source>
        <dbReference type="ARBA" id="ARBA00023136"/>
    </source>
</evidence>
<dbReference type="InParanoid" id="A0A4Q1BCE2"/>
<feature type="compositionally biased region" description="Basic and acidic residues" evidence="6">
    <location>
        <begin position="570"/>
        <end position="597"/>
    </location>
</feature>
<dbReference type="GO" id="GO:0016020">
    <property type="term" value="C:membrane"/>
    <property type="evidence" value="ECO:0007669"/>
    <property type="project" value="UniProtKB-SubCell"/>
</dbReference>
<comment type="subcellular location">
    <subcellularLocation>
        <location evidence="1">Membrane</location>
        <topology evidence="1">Multi-pass membrane protein</topology>
    </subcellularLocation>
</comment>
<evidence type="ECO:0000313" key="9">
    <source>
        <dbReference type="EMBL" id="RXK36502.1"/>
    </source>
</evidence>
<proteinExistence type="predicted"/>
<feature type="domain" description="Major facilitator superfamily (MFS) profile" evidence="8">
    <location>
        <begin position="92"/>
        <end position="553"/>
    </location>
</feature>
<evidence type="ECO:0000256" key="7">
    <source>
        <dbReference type="SAM" id="Phobius"/>
    </source>
</evidence>
<evidence type="ECO:0000256" key="4">
    <source>
        <dbReference type="ARBA" id="ARBA00022989"/>
    </source>
</evidence>
<feature type="transmembrane region" description="Helical" evidence="7">
    <location>
        <begin position="159"/>
        <end position="177"/>
    </location>
</feature>
<dbReference type="STRING" id="5217.A0A4Q1BCE2"/>
<feature type="transmembrane region" description="Helical" evidence="7">
    <location>
        <begin position="493"/>
        <end position="517"/>
    </location>
</feature>
<feature type="transmembrane region" description="Helical" evidence="7">
    <location>
        <begin position="392"/>
        <end position="413"/>
    </location>
</feature>
<sequence>MTLIDIPTTRPAPAPTASSSHTLIDTPAKPDKSVPGSLKGFQDGVEVVKSTESDSHDPLSYAPVSSSPQLTSQQEPPQVPIAYVTGAKLWLILVLFCMSVYIDVTCRSGVMIFITAISQDLDVPYVESTWIIVAFAIPFATLLPFFGRIADLFSPKTSFVTGAALLGLACLIASVLTDKYSYWALRGLSGVFASATVPAAYRLILGVFPPHKQGTAIGVFALFGSVANASGLVLAGLFAFITTEGQMSAWRWFFRFVGILSVPISITAYLAIPKLHGAKSQATLREKWQQFDLIGCAILLGSTLMFMIGLTMGGINGWRSASFLVPFLLSWPLGISFFFWEKRLPDGCALVPPSTWKLPNLPLLLVVAVGILPMWPGQALPLSERWEQVESAAIVGLRLMPQGIFSALPMFVLPRIPQHVKASRYFLPVCFTVSAATVIVPIFSHGLWQGGAYWRWYFPSFAIGSFFCGCAFSGINVLYMMAIPPEMAGVASALLQVAIQMGGTLTFTLQGALLTVYPGEVNNFKNVQLSWWVCAGWYVLDTLIVLIGYREIKRAVNDEESGRSTLVIDSSEKEEKGREMDGSEEKHEDEWGRSAST</sequence>
<feature type="transmembrane region" description="Helical" evidence="7">
    <location>
        <begin position="361"/>
        <end position="380"/>
    </location>
</feature>
<organism evidence="9 10">
    <name type="scientific">Tremella mesenterica</name>
    <name type="common">Jelly fungus</name>
    <dbReference type="NCBI Taxonomy" id="5217"/>
    <lineage>
        <taxon>Eukaryota</taxon>
        <taxon>Fungi</taxon>
        <taxon>Dikarya</taxon>
        <taxon>Basidiomycota</taxon>
        <taxon>Agaricomycotina</taxon>
        <taxon>Tremellomycetes</taxon>
        <taxon>Tremellales</taxon>
        <taxon>Tremellaceae</taxon>
        <taxon>Tremella</taxon>
    </lineage>
</organism>
<keyword evidence="4 7" id="KW-1133">Transmembrane helix</keyword>
<feature type="region of interest" description="Disordered" evidence="6">
    <location>
        <begin position="1"/>
        <end position="74"/>
    </location>
</feature>
<dbReference type="InterPro" id="IPR020846">
    <property type="entry name" value="MFS_dom"/>
</dbReference>
<dbReference type="AlphaFoldDB" id="A0A4Q1BCE2"/>
<keyword evidence="5 7" id="KW-0472">Membrane</keyword>
<dbReference type="PANTHER" id="PTHR42718:SF9">
    <property type="entry name" value="MAJOR FACILITATOR SUPERFAMILY MULTIDRUG TRANSPORTER MFSC"/>
    <property type="match status" value="1"/>
</dbReference>
<feature type="transmembrane region" description="Helical" evidence="7">
    <location>
        <begin position="456"/>
        <end position="481"/>
    </location>
</feature>
<evidence type="ECO:0000256" key="6">
    <source>
        <dbReference type="SAM" id="MobiDB-lite"/>
    </source>
</evidence>
<feature type="transmembrane region" description="Helical" evidence="7">
    <location>
        <begin position="89"/>
        <end position="117"/>
    </location>
</feature>
<feature type="region of interest" description="Disordered" evidence="6">
    <location>
        <begin position="559"/>
        <end position="597"/>
    </location>
</feature>
<feature type="transmembrane region" description="Helical" evidence="7">
    <location>
        <begin position="425"/>
        <end position="444"/>
    </location>
</feature>
<reference evidence="9 10" key="1">
    <citation type="submission" date="2016-06" db="EMBL/GenBank/DDBJ databases">
        <title>Evolution of pathogenesis and genome organization in the Tremellales.</title>
        <authorList>
            <person name="Cuomo C."/>
            <person name="Litvintseva A."/>
            <person name="Heitman J."/>
            <person name="Chen Y."/>
            <person name="Sun S."/>
            <person name="Springer D."/>
            <person name="Dromer F."/>
            <person name="Young S."/>
            <person name="Zeng Q."/>
            <person name="Chapman S."/>
            <person name="Gujja S."/>
            <person name="Saif S."/>
            <person name="Birren B."/>
        </authorList>
    </citation>
    <scope>NUCLEOTIDE SEQUENCE [LARGE SCALE GENOMIC DNA]</scope>
    <source>
        <strain evidence="9 10">ATCC 28783</strain>
    </source>
</reference>
<accession>A0A4Q1BCE2</accession>
<dbReference type="Proteomes" id="UP000289152">
    <property type="component" value="Unassembled WGS sequence"/>
</dbReference>
<dbReference type="Gene3D" id="1.20.1250.20">
    <property type="entry name" value="MFS general substrate transporter like domains"/>
    <property type="match status" value="2"/>
</dbReference>
<gene>
    <name evidence="9" type="ORF">M231_06223</name>
</gene>
<dbReference type="OrthoDB" id="440755at2759"/>
<comment type="caution">
    <text evidence="9">The sequence shown here is derived from an EMBL/GenBank/DDBJ whole genome shotgun (WGS) entry which is preliminary data.</text>
</comment>
<evidence type="ECO:0000313" key="10">
    <source>
        <dbReference type="Proteomes" id="UP000289152"/>
    </source>
</evidence>
<feature type="transmembrane region" description="Helical" evidence="7">
    <location>
        <begin position="321"/>
        <end position="340"/>
    </location>
</feature>
<feature type="transmembrane region" description="Helical" evidence="7">
    <location>
        <begin position="183"/>
        <end position="204"/>
    </location>
</feature>
<keyword evidence="10" id="KW-1185">Reference proteome</keyword>
<feature type="transmembrane region" description="Helical" evidence="7">
    <location>
        <begin position="252"/>
        <end position="272"/>
    </location>
</feature>
<protein>
    <recommendedName>
        <fullName evidence="8">Major facilitator superfamily (MFS) profile domain-containing protein</fullName>
    </recommendedName>
</protein>
<dbReference type="GO" id="GO:0022857">
    <property type="term" value="F:transmembrane transporter activity"/>
    <property type="evidence" value="ECO:0007669"/>
    <property type="project" value="InterPro"/>
</dbReference>
<feature type="compositionally biased region" description="Low complexity" evidence="6">
    <location>
        <begin position="7"/>
        <end position="20"/>
    </location>
</feature>
<name>A0A4Q1BCE2_TREME</name>
<dbReference type="EMBL" id="SDIL01000095">
    <property type="protein sequence ID" value="RXK36502.1"/>
    <property type="molecule type" value="Genomic_DNA"/>
</dbReference>